<comment type="caution">
    <text evidence="1">The sequence shown here is derived from an EMBL/GenBank/DDBJ whole genome shotgun (WGS) entry which is preliminary data.</text>
</comment>
<keyword evidence="2" id="KW-1185">Reference proteome</keyword>
<evidence type="ECO:0000313" key="1">
    <source>
        <dbReference type="EMBL" id="VVV01345.1"/>
    </source>
</evidence>
<gene>
    <name evidence="1" type="ORF">FVB9532_02635</name>
</gene>
<proteinExistence type="predicted"/>
<evidence type="ECO:0000313" key="2">
    <source>
        <dbReference type="Proteomes" id="UP000356253"/>
    </source>
</evidence>
<name>A0AC61YAU5_9FLAO</name>
<organism evidence="1 2">
    <name type="scientific">Mesonia oceanica</name>
    <dbReference type="NCBI Taxonomy" id="2687242"/>
    <lineage>
        <taxon>Bacteria</taxon>
        <taxon>Pseudomonadati</taxon>
        <taxon>Bacteroidota</taxon>
        <taxon>Flavobacteriia</taxon>
        <taxon>Flavobacteriales</taxon>
        <taxon>Flavobacteriaceae</taxon>
        <taxon>Mesonia</taxon>
    </lineage>
</organism>
<sequence length="42" mass="4951">MTITKLDFENHIVSGTFWFDAINEEGKVLEIREGRFDTLFTE</sequence>
<dbReference type="EMBL" id="CABVMM010000010">
    <property type="protein sequence ID" value="VVV01345.1"/>
    <property type="molecule type" value="Genomic_DNA"/>
</dbReference>
<accession>A0AC61YAU5</accession>
<reference evidence="1" key="1">
    <citation type="submission" date="2019-09" db="EMBL/GenBank/DDBJ databases">
        <authorList>
            <person name="Rodrigo-Torres L."/>
            <person name="Arahal R. D."/>
            <person name="Lucena T."/>
        </authorList>
    </citation>
    <scope>NUCLEOTIDE SEQUENCE</scope>
    <source>
        <strain evidence="1">ISS653</strain>
    </source>
</reference>
<dbReference type="Proteomes" id="UP000356253">
    <property type="component" value="Unassembled WGS sequence"/>
</dbReference>
<protein>
    <submittedName>
        <fullName evidence="1">Uncharacterized protein</fullName>
    </submittedName>
</protein>